<feature type="region of interest" description="Disordered" evidence="1">
    <location>
        <begin position="1"/>
        <end position="56"/>
    </location>
</feature>
<dbReference type="EMBL" id="FWFK01000004">
    <property type="protein sequence ID" value="SLN48240.1"/>
    <property type="molecule type" value="Genomic_DNA"/>
</dbReference>
<dbReference type="RefSeq" id="WP_200813312.1">
    <property type="nucleotide sequence ID" value="NZ_FWFK01000004.1"/>
</dbReference>
<keyword evidence="3" id="KW-1185">Reference proteome</keyword>
<dbReference type="Proteomes" id="UP000193570">
    <property type="component" value="Unassembled WGS sequence"/>
</dbReference>
<sequence>MERKRGTSRAGDGSREDRLKAALKSNLAKRKAQAKARATGPGDDGDSGDEQDKDSD</sequence>
<dbReference type="AlphaFoldDB" id="A0A1X6ZDS7"/>
<accession>A0A1X6ZDS7</accession>
<evidence type="ECO:0000313" key="3">
    <source>
        <dbReference type="Proteomes" id="UP000193570"/>
    </source>
</evidence>
<evidence type="ECO:0000313" key="2">
    <source>
        <dbReference type="EMBL" id="SLN48240.1"/>
    </source>
</evidence>
<evidence type="ECO:0000256" key="1">
    <source>
        <dbReference type="SAM" id="MobiDB-lite"/>
    </source>
</evidence>
<gene>
    <name evidence="2" type="ORF">ROJ8625_02343</name>
</gene>
<organism evidence="2 3">
    <name type="scientific">Roseivivax jejudonensis</name>
    <dbReference type="NCBI Taxonomy" id="1529041"/>
    <lineage>
        <taxon>Bacteria</taxon>
        <taxon>Pseudomonadati</taxon>
        <taxon>Pseudomonadota</taxon>
        <taxon>Alphaproteobacteria</taxon>
        <taxon>Rhodobacterales</taxon>
        <taxon>Roseobacteraceae</taxon>
        <taxon>Roseivivax</taxon>
    </lineage>
</organism>
<proteinExistence type="predicted"/>
<reference evidence="2 3" key="1">
    <citation type="submission" date="2017-03" db="EMBL/GenBank/DDBJ databases">
        <authorList>
            <person name="Afonso C.L."/>
            <person name="Miller P.J."/>
            <person name="Scott M.A."/>
            <person name="Spackman E."/>
            <person name="Goraichik I."/>
            <person name="Dimitrov K.M."/>
            <person name="Suarez D.L."/>
            <person name="Swayne D.E."/>
        </authorList>
    </citation>
    <scope>NUCLEOTIDE SEQUENCE [LARGE SCALE GENOMIC DNA]</scope>
    <source>
        <strain evidence="2 3">CECT 8625</strain>
    </source>
</reference>
<name>A0A1X6ZDS7_9RHOB</name>
<protein>
    <submittedName>
        <fullName evidence="2">Uncharacterized protein</fullName>
    </submittedName>
</protein>
<feature type="compositionally biased region" description="Acidic residues" evidence="1">
    <location>
        <begin position="43"/>
        <end position="56"/>
    </location>
</feature>